<gene>
    <name evidence="2" type="ORF">BCR43DRAFT_242302</name>
</gene>
<name>A0A1X2HF10_SYNRA</name>
<dbReference type="EMBL" id="MCGN01000004">
    <property type="protein sequence ID" value="ORY97511.1"/>
    <property type="molecule type" value="Genomic_DNA"/>
</dbReference>
<protein>
    <submittedName>
        <fullName evidence="2">Uncharacterized protein</fullName>
    </submittedName>
</protein>
<keyword evidence="3" id="KW-1185">Reference proteome</keyword>
<evidence type="ECO:0000313" key="2">
    <source>
        <dbReference type="EMBL" id="ORY97511.1"/>
    </source>
</evidence>
<feature type="compositionally biased region" description="Low complexity" evidence="1">
    <location>
        <begin position="71"/>
        <end position="91"/>
    </location>
</feature>
<comment type="caution">
    <text evidence="2">The sequence shown here is derived from an EMBL/GenBank/DDBJ whole genome shotgun (WGS) entry which is preliminary data.</text>
</comment>
<sequence length="187" mass="20229">MVPGKPHLHWSCFINRILGRPIEGSTGSHHNHNRYPFKHKAPSTTLLSTDTVVSSLHRNVPSALKSDHSSSSHLSTLSESSGESLPTLPSSPLSLTTSLSSSISNFTTSADNVDLLSSLVKTTTRTAPRLYPDAVDILVSASARAQKTKTACLAYLNDMPGPRLMDRHFDTEPVLTENIATKVSRGR</sequence>
<evidence type="ECO:0000256" key="1">
    <source>
        <dbReference type="SAM" id="MobiDB-lite"/>
    </source>
</evidence>
<dbReference type="Proteomes" id="UP000242180">
    <property type="component" value="Unassembled WGS sequence"/>
</dbReference>
<reference evidence="2 3" key="1">
    <citation type="submission" date="2016-07" db="EMBL/GenBank/DDBJ databases">
        <title>Pervasive Adenine N6-methylation of Active Genes in Fungi.</title>
        <authorList>
            <consortium name="DOE Joint Genome Institute"/>
            <person name="Mondo S.J."/>
            <person name="Dannebaum R.O."/>
            <person name="Kuo R.C."/>
            <person name="Labutti K."/>
            <person name="Haridas S."/>
            <person name="Kuo A."/>
            <person name="Salamov A."/>
            <person name="Ahrendt S.R."/>
            <person name="Lipzen A."/>
            <person name="Sullivan W."/>
            <person name="Andreopoulos W.B."/>
            <person name="Clum A."/>
            <person name="Lindquist E."/>
            <person name="Daum C."/>
            <person name="Ramamoorthy G.K."/>
            <person name="Gryganskyi A."/>
            <person name="Culley D."/>
            <person name="Magnuson J.K."/>
            <person name="James T.Y."/>
            <person name="O'Malley M.A."/>
            <person name="Stajich J.E."/>
            <person name="Spatafora J.W."/>
            <person name="Visel A."/>
            <person name="Grigoriev I.V."/>
        </authorList>
    </citation>
    <scope>NUCLEOTIDE SEQUENCE [LARGE SCALE GENOMIC DNA]</scope>
    <source>
        <strain evidence="2 3">NRRL 2496</strain>
    </source>
</reference>
<dbReference type="AlphaFoldDB" id="A0A1X2HF10"/>
<feature type="region of interest" description="Disordered" evidence="1">
    <location>
        <begin position="61"/>
        <end position="91"/>
    </location>
</feature>
<organism evidence="2 3">
    <name type="scientific">Syncephalastrum racemosum</name>
    <name type="common">Filamentous fungus</name>
    <dbReference type="NCBI Taxonomy" id="13706"/>
    <lineage>
        <taxon>Eukaryota</taxon>
        <taxon>Fungi</taxon>
        <taxon>Fungi incertae sedis</taxon>
        <taxon>Mucoromycota</taxon>
        <taxon>Mucoromycotina</taxon>
        <taxon>Mucoromycetes</taxon>
        <taxon>Mucorales</taxon>
        <taxon>Syncephalastraceae</taxon>
        <taxon>Syncephalastrum</taxon>
    </lineage>
</organism>
<accession>A0A1X2HF10</accession>
<dbReference type="InParanoid" id="A0A1X2HF10"/>
<evidence type="ECO:0000313" key="3">
    <source>
        <dbReference type="Proteomes" id="UP000242180"/>
    </source>
</evidence>
<proteinExistence type="predicted"/>